<proteinExistence type="predicted"/>
<organism evidence="1 2">
    <name type="scientific">Hyalomma asiaticum</name>
    <name type="common">Tick</name>
    <dbReference type="NCBI Taxonomy" id="266040"/>
    <lineage>
        <taxon>Eukaryota</taxon>
        <taxon>Metazoa</taxon>
        <taxon>Ecdysozoa</taxon>
        <taxon>Arthropoda</taxon>
        <taxon>Chelicerata</taxon>
        <taxon>Arachnida</taxon>
        <taxon>Acari</taxon>
        <taxon>Parasitiformes</taxon>
        <taxon>Ixodida</taxon>
        <taxon>Ixodoidea</taxon>
        <taxon>Ixodidae</taxon>
        <taxon>Hyalomminae</taxon>
        <taxon>Hyalomma</taxon>
    </lineage>
</organism>
<evidence type="ECO:0000313" key="1">
    <source>
        <dbReference type="EMBL" id="KAH6948794.1"/>
    </source>
</evidence>
<dbReference type="EMBL" id="CM023481">
    <property type="protein sequence ID" value="KAH6948794.1"/>
    <property type="molecule type" value="Genomic_DNA"/>
</dbReference>
<accession>A0ACB7TRI7</accession>
<sequence>MVKRIAQYALRSQTYRRVRDQAMPRDLAALLRRLAGRDIATEGVVPTQAPNRPAEQQDSNQPQANQGPQHVRGTRPQATGRPEAESNAWAEDALQRSPTTVHEYARTCGLSGAPQKPELLTAQPGRPKKEPPPNVTITIHGTTIKPTQQIRIPGLLLQSDGLAHIVPNTAFTHGDPRARPFRIEDYRYTLEKLGALPEAVASGSAPITTPEKNEYVSEHMMDEADAEETARGSESNVTTMTKLGPHRSGGPMVASKENIDENLPTLLYGHRDGVQRKSKTGIDRLYRHTANGRIGVRDR</sequence>
<gene>
    <name evidence="1" type="ORF">HPB50_026372</name>
</gene>
<protein>
    <submittedName>
        <fullName evidence="1">Uncharacterized protein</fullName>
    </submittedName>
</protein>
<dbReference type="Proteomes" id="UP000821845">
    <property type="component" value="Chromosome 1"/>
</dbReference>
<comment type="caution">
    <text evidence="1">The sequence shown here is derived from an EMBL/GenBank/DDBJ whole genome shotgun (WGS) entry which is preliminary data.</text>
</comment>
<name>A0ACB7TRI7_HYAAI</name>
<keyword evidence="2" id="KW-1185">Reference proteome</keyword>
<evidence type="ECO:0000313" key="2">
    <source>
        <dbReference type="Proteomes" id="UP000821845"/>
    </source>
</evidence>
<reference evidence="1" key="1">
    <citation type="submission" date="2020-05" db="EMBL/GenBank/DDBJ databases">
        <title>Large-scale comparative analyses of tick genomes elucidate their genetic diversity and vector capacities.</title>
        <authorList>
            <person name="Jia N."/>
            <person name="Wang J."/>
            <person name="Shi W."/>
            <person name="Du L."/>
            <person name="Sun Y."/>
            <person name="Zhan W."/>
            <person name="Jiang J."/>
            <person name="Wang Q."/>
            <person name="Zhang B."/>
            <person name="Ji P."/>
            <person name="Sakyi L.B."/>
            <person name="Cui X."/>
            <person name="Yuan T."/>
            <person name="Jiang B."/>
            <person name="Yang W."/>
            <person name="Lam T.T.-Y."/>
            <person name="Chang Q."/>
            <person name="Ding S."/>
            <person name="Wang X."/>
            <person name="Zhu J."/>
            <person name="Ruan X."/>
            <person name="Zhao L."/>
            <person name="Wei J."/>
            <person name="Que T."/>
            <person name="Du C."/>
            <person name="Cheng J."/>
            <person name="Dai P."/>
            <person name="Han X."/>
            <person name="Huang E."/>
            <person name="Gao Y."/>
            <person name="Liu J."/>
            <person name="Shao H."/>
            <person name="Ye R."/>
            <person name="Li L."/>
            <person name="Wei W."/>
            <person name="Wang X."/>
            <person name="Wang C."/>
            <person name="Yang T."/>
            <person name="Huo Q."/>
            <person name="Li W."/>
            <person name="Guo W."/>
            <person name="Chen H."/>
            <person name="Zhou L."/>
            <person name="Ni X."/>
            <person name="Tian J."/>
            <person name="Zhou Y."/>
            <person name="Sheng Y."/>
            <person name="Liu T."/>
            <person name="Pan Y."/>
            <person name="Xia L."/>
            <person name="Li J."/>
            <person name="Zhao F."/>
            <person name="Cao W."/>
        </authorList>
    </citation>
    <scope>NUCLEOTIDE SEQUENCE</scope>
    <source>
        <strain evidence="1">Hyas-2018</strain>
    </source>
</reference>